<name>A0ABW0SR94_9GAMM</name>
<feature type="domain" description="Lysozyme inhibitor LprI-like N-terminal" evidence="2">
    <location>
        <begin position="64"/>
        <end position="153"/>
    </location>
</feature>
<dbReference type="RefSeq" id="WP_386755981.1">
    <property type="nucleotide sequence ID" value="NZ_JBHSNM010000007.1"/>
</dbReference>
<gene>
    <name evidence="3" type="ORF">ACFPN1_15005</name>
</gene>
<evidence type="ECO:0000259" key="2">
    <source>
        <dbReference type="Pfam" id="PF07007"/>
    </source>
</evidence>
<protein>
    <submittedName>
        <fullName evidence="3">Lysozyme inhibitor LprI family protein</fullName>
    </submittedName>
</protein>
<dbReference type="Proteomes" id="UP001596036">
    <property type="component" value="Unassembled WGS sequence"/>
</dbReference>
<proteinExistence type="predicted"/>
<dbReference type="PROSITE" id="PS51257">
    <property type="entry name" value="PROKAR_LIPOPROTEIN"/>
    <property type="match status" value="1"/>
</dbReference>
<evidence type="ECO:0000256" key="1">
    <source>
        <dbReference type="SAM" id="SignalP"/>
    </source>
</evidence>
<feature type="signal peptide" evidence="1">
    <location>
        <begin position="1"/>
        <end position="24"/>
    </location>
</feature>
<dbReference type="PANTHER" id="PTHR39176:SF1">
    <property type="entry name" value="PERIPLASMIC PROTEIN"/>
    <property type="match status" value="1"/>
</dbReference>
<dbReference type="InterPro" id="IPR009739">
    <property type="entry name" value="LprI-like_N"/>
</dbReference>
<comment type="caution">
    <text evidence="3">The sequence shown here is derived from an EMBL/GenBank/DDBJ whole genome shotgun (WGS) entry which is preliminary data.</text>
</comment>
<evidence type="ECO:0000313" key="4">
    <source>
        <dbReference type="Proteomes" id="UP001596036"/>
    </source>
</evidence>
<evidence type="ECO:0000313" key="3">
    <source>
        <dbReference type="EMBL" id="MFC5571371.1"/>
    </source>
</evidence>
<keyword evidence="4" id="KW-1185">Reference proteome</keyword>
<reference evidence="4" key="1">
    <citation type="journal article" date="2019" name="Int. J. Syst. Evol. Microbiol.">
        <title>The Global Catalogue of Microorganisms (GCM) 10K type strain sequencing project: providing services to taxonomists for standard genome sequencing and annotation.</title>
        <authorList>
            <consortium name="The Broad Institute Genomics Platform"/>
            <consortium name="The Broad Institute Genome Sequencing Center for Infectious Disease"/>
            <person name="Wu L."/>
            <person name="Ma J."/>
        </authorList>
    </citation>
    <scope>NUCLEOTIDE SEQUENCE [LARGE SCALE GENOMIC DNA]</scope>
    <source>
        <strain evidence="4">KACC 11407</strain>
    </source>
</reference>
<dbReference type="Pfam" id="PF07007">
    <property type="entry name" value="LprI"/>
    <property type="match status" value="1"/>
</dbReference>
<dbReference type="PANTHER" id="PTHR39176">
    <property type="entry name" value="PERIPLASMIC PROTEIN-RELATED"/>
    <property type="match status" value="1"/>
</dbReference>
<dbReference type="EMBL" id="JBHSNM010000007">
    <property type="protein sequence ID" value="MFC5571371.1"/>
    <property type="molecule type" value="Genomic_DNA"/>
</dbReference>
<accession>A0ABW0SR94</accession>
<dbReference type="Gene3D" id="1.20.1270.180">
    <property type="match status" value="1"/>
</dbReference>
<feature type="chain" id="PRO_5045181414" evidence="1">
    <location>
        <begin position="25"/>
        <end position="164"/>
    </location>
</feature>
<organism evidence="3 4">
    <name type="scientific">Lysobacter yangpyeongensis</name>
    <dbReference type="NCBI Taxonomy" id="346182"/>
    <lineage>
        <taxon>Bacteria</taxon>
        <taxon>Pseudomonadati</taxon>
        <taxon>Pseudomonadota</taxon>
        <taxon>Gammaproteobacteria</taxon>
        <taxon>Lysobacterales</taxon>
        <taxon>Lysobacteraceae</taxon>
        <taxon>Lysobacter</taxon>
    </lineage>
</organism>
<keyword evidence="1" id="KW-0732">Signal</keyword>
<sequence>MPKQIYFCLFAIGLLVACKPAAEAKPLDATEMPAATANQPQMNEAAVELVRRGPKGMTRDYFACLDSATGTIENAQCLSEEAKRQDARLNSIYKKLAESLDPRHKKLLVEAQREWLILRDKDGVFEASLFDSSQAENLSAAEREIFYTCERADLLQDWLDLVSD</sequence>